<organism evidence="2 3">
    <name type="scientific">Alicyclobacillus sacchari</name>
    <dbReference type="NCBI Taxonomy" id="392010"/>
    <lineage>
        <taxon>Bacteria</taxon>
        <taxon>Bacillati</taxon>
        <taxon>Bacillota</taxon>
        <taxon>Bacilli</taxon>
        <taxon>Bacillales</taxon>
        <taxon>Alicyclobacillaceae</taxon>
        <taxon>Alicyclobacillus</taxon>
    </lineage>
</organism>
<protein>
    <recommendedName>
        <fullName evidence="4">Transmembrane protein</fullName>
    </recommendedName>
</protein>
<evidence type="ECO:0008006" key="4">
    <source>
        <dbReference type="Google" id="ProtNLM"/>
    </source>
</evidence>
<feature type="transmembrane region" description="Helical" evidence="1">
    <location>
        <begin position="90"/>
        <end position="109"/>
    </location>
</feature>
<keyword evidence="1" id="KW-1133">Transmembrane helix</keyword>
<feature type="transmembrane region" description="Helical" evidence="1">
    <location>
        <begin position="40"/>
        <end position="59"/>
    </location>
</feature>
<evidence type="ECO:0000313" key="3">
    <source>
        <dbReference type="Proteomes" id="UP000294581"/>
    </source>
</evidence>
<proteinExistence type="predicted"/>
<name>A0A4R8LJ64_9BACL</name>
<keyword evidence="1" id="KW-0472">Membrane</keyword>
<dbReference type="Proteomes" id="UP000294581">
    <property type="component" value="Unassembled WGS sequence"/>
</dbReference>
<dbReference type="EMBL" id="SORF01000011">
    <property type="protein sequence ID" value="TDY43418.1"/>
    <property type="molecule type" value="Genomic_DNA"/>
</dbReference>
<feature type="transmembrane region" description="Helical" evidence="1">
    <location>
        <begin position="64"/>
        <end position="84"/>
    </location>
</feature>
<gene>
    <name evidence="2" type="ORF">C7445_11166</name>
</gene>
<keyword evidence="1" id="KW-0812">Transmembrane</keyword>
<keyword evidence="3" id="KW-1185">Reference proteome</keyword>
<dbReference type="RefSeq" id="WP_134160317.1">
    <property type="nucleotide sequence ID" value="NZ_BSUS01000001.1"/>
</dbReference>
<dbReference type="OrthoDB" id="2377162at2"/>
<dbReference type="AlphaFoldDB" id="A0A4R8LJ64"/>
<evidence type="ECO:0000313" key="2">
    <source>
        <dbReference type="EMBL" id="TDY43418.1"/>
    </source>
</evidence>
<evidence type="ECO:0000256" key="1">
    <source>
        <dbReference type="SAM" id="Phobius"/>
    </source>
</evidence>
<comment type="caution">
    <text evidence="2">The sequence shown here is derived from an EMBL/GenBank/DDBJ whole genome shotgun (WGS) entry which is preliminary data.</text>
</comment>
<accession>A0A4R8LJ64</accession>
<sequence>MVRAVKWTVFATSFAMAVYSTGSALVVARAGTINGIDQLAAAGAAETIAGLIFCMASFLAIWRLWVAAVVHGLNMLWCSAVAAAYGDVTVWLWCGVAAIHCGVSVFAGWRQRKYHMPSLSNSP</sequence>
<reference evidence="2 3" key="1">
    <citation type="submission" date="2019-03" db="EMBL/GenBank/DDBJ databases">
        <title>Genomic Encyclopedia of Type Strains, Phase IV (KMG-IV): sequencing the most valuable type-strain genomes for metagenomic binning, comparative biology and taxonomic classification.</title>
        <authorList>
            <person name="Goeker M."/>
        </authorList>
    </citation>
    <scope>NUCLEOTIDE SEQUENCE [LARGE SCALE GENOMIC DNA]</scope>
    <source>
        <strain evidence="2 3">DSM 17974</strain>
    </source>
</reference>